<dbReference type="EMBL" id="AMRA01000085">
    <property type="protein sequence ID" value="EKF22973.1"/>
    <property type="molecule type" value="Genomic_DNA"/>
</dbReference>
<dbReference type="Proteomes" id="UP000006265">
    <property type="component" value="Unassembled WGS sequence"/>
</dbReference>
<sequence>MTITTAVNEAKEDLDVAMGELRRLTLLLERLRDSDIPDFDQIGEALSVATFKVRRVRSSL</sequence>
<comment type="caution">
    <text evidence="1">The sequence shown here is derived from an EMBL/GenBank/DDBJ whole genome shotgun (WGS) entry which is preliminary data.</text>
</comment>
<dbReference type="AlphaFoldDB" id="K5B828"/>
<organism evidence="1 2">
    <name type="scientific">Mycolicibacterium hassiacum (strain DSM 44199 / CIP 105218 / JCM 12690 / 3849)</name>
    <name type="common">Mycobacterium hassiacum</name>
    <dbReference type="NCBI Taxonomy" id="1122247"/>
    <lineage>
        <taxon>Bacteria</taxon>
        <taxon>Bacillati</taxon>
        <taxon>Actinomycetota</taxon>
        <taxon>Actinomycetes</taxon>
        <taxon>Mycobacteriales</taxon>
        <taxon>Mycobacteriaceae</taxon>
        <taxon>Mycolicibacterium</taxon>
    </lineage>
</organism>
<dbReference type="STRING" id="1122247.GCA_000379865_01629"/>
<gene>
    <name evidence="1" type="ORF">C731_2976</name>
</gene>
<dbReference type="PATRIC" id="fig|1122247.3.peg.2854"/>
<protein>
    <submittedName>
        <fullName evidence="1">Uncharacterized protein</fullName>
    </submittedName>
</protein>
<evidence type="ECO:0000313" key="2">
    <source>
        <dbReference type="Proteomes" id="UP000006265"/>
    </source>
</evidence>
<accession>K5B828</accession>
<proteinExistence type="predicted"/>
<keyword evidence="2" id="KW-1185">Reference proteome</keyword>
<reference evidence="1 2" key="1">
    <citation type="journal article" date="2012" name="J. Bacteriol.">
        <title>Genome sequence of Mycobacterium hassiacum DSM 44199, a rare source of heat-stable mycobacterial proteins.</title>
        <authorList>
            <person name="Tiago I."/>
            <person name="Maranha A."/>
            <person name="Mendes V."/>
            <person name="Alarico S."/>
            <person name="Moynihan P.J."/>
            <person name="Clarke A.J."/>
            <person name="Macedo-Ribeiro S."/>
            <person name="Pereira P.J."/>
            <person name="Empadinhas N."/>
        </authorList>
    </citation>
    <scope>NUCLEOTIDE SEQUENCE [LARGE SCALE GENOMIC DNA]</scope>
    <source>
        <strain evidence="2">DSM 44199 / CIP 105218 / JCM 12690 / 3849</strain>
    </source>
</reference>
<dbReference type="RefSeq" id="WP_005628876.1">
    <property type="nucleotide sequence ID" value="NZ_AMRA01000085.1"/>
</dbReference>
<evidence type="ECO:0000313" key="1">
    <source>
        <dbReference type="EMBL" id="EKF22973.1"/>
    </source>
</evidence>
<name>K5B828_MYCHD</name>